<evidence type="ECO:0000256" key="2">
    <source>
        <dbReference type="ARBA" id="ARBA00022448"/>
    </source>
</evidence>
<dbReference type="GO" id="GO:0005886">
    <property type="term" value="C:plasma membrane"/>
    <property type="evidence" value="ECO:0007669"/>
    <property type="project" value="UniProtKB-SubCell"/>
</dbReference>
<evidence type="ECO:0000313" key="9">
    <source>
        <dbReference type="Proteomes" id="UP000286716"/>
    </source>
</evidence>
<gene>
    <name evidence="8" type="ORF">DMA12_44495</name>
</gene>
<dbReference type="GO" id="GO:0022857">
    <property type="term" value="F:transmembrane transporter activity"/>
    <property type="evidence" value="ECO:0007669"/>
    <property type="project" value="InterPro"/>
</dbReference>
<comment type="subcellular location">
    <subcellularLocation>
        <location evidence="1">Cell membrane</location>
        <topology evidence="1">Multi-pass membrane protein</topology>
    </subcellularLocation>
</comment>
<feature type="transmembrane region" description="Helical" evidence="6">
    <location>
        <begin position="64"/>
        <end position="84"/>
    </location>
</feature>
<evidence type="ECO:0000256" key="6">
    <source>
        <dbReference type="SAM" id="Phobius"/>
    </source>
</evidence>
<keyword evidence="9" id="KW-1185">Reference proteome</keyword>
<dbReference type="AlphaFoldDB" id="A0A428VX23"/>
<feature type="transmembrane region" description="Helical" evidence="6">
    <location>
        <begin position="118"/>
        <end position="141"/>
    </location>
</feature>
<feature type="transmembrane region" description="Helical" evidence="6">
    <location>
        <begin position="93"/>
        <end position="112"/>
    </location>
</feature>
<keyword evidence="3 6" id="KW-0812">Transmembrane</keyword>
<protein>
    <submittedName>
        <fullName evidence="8">MFS transporter</fullName>
    </submittedName>
</protein>
<comment type="caution">
    <text evidence="8">The sequence shown here is derived from an EMBL/GenBank/DDBJ whole genome shotgun (WGS) entry which is preliminary data.</text>
</comment>
<evidence type="ECO:0000259" key="7">
    <source>
        <dbReference type="PROSITE" id="PS50850"/>
    </source>
</evidence>
<dbReference type="EMBL" id="QHHU01000107">
    <property type="protein sequence ID" value="RSM35386.1"/>
    <property type="molecule type" value="Genomic_DNA"/>
</dbReference>
<feature type="transmembrane region" description="Helical" evidence="6">
    <location>
        <begin position="239"/>
        <end position="262"/>
    </location>
</feature>
<dbReference type="OrthoDB" id="7375466at2"/>
<dbReference type="InterPro" id="IPR020846">
    <property type="entry name" value="MFS_dom"/>
</dbReference>
<feature type="transmembrane region" description="Helical" evidence="6">
    <location>
        <begin position="346"/>
        <end position="362"/>
    </location>
</feature>
<evidence type="ECO:0000313" key="8">
    <source>
        <dbReference type="EMBL" id="RSM35386.1"/>
    </source>
</evidence>
<keyword evidence="5 6" id="KW-0472">Membrane</keyword>
<name>A0A428VX23_AMYBA</name>
<keyword evidence="4 6" id="KW-1133">Transmembrane helix</keyword>
<evidence type="ECO:0000256" key="4">
    <source>
        <dbReference type="ARBA" id="ARBA00022989"/>
    </source>
</evidence>
<dbReference type="SUPFAM" id="SSF103473">
    <property type="entry name" value="MFS general substrate transporter"/>
    <property type="match status" value="2"/>
</dbReference>
<dbReference type="Gene3D" id="1.20.1250.20">
    <property type="entry name" value="MFS general substrate transporter like domains"/>
    <property type="match status" value="2"/>
</dbReference>
<keyword evidence="2" id="KW-0813">Transport</keyword>
<evidence type="ECO:0000256" key="3">
    <source>
        <dbReference type="ARBA" id="ARBA00022692"/>
    </source>
</evidence>
<feature type="transmembrane region" description="Helical" evidence="6">
    <location>
        <begin position="180"/>
        <end position="201"/>
    </location>
</feature>
<sequence length="524" mass="53077">MSGRIPGGPAVIPDVVEKTPSRLSAGTLIAGCVAVFLAQTGLVLPAAVNGVIQQTLHLSGSQLTWVSDAFLVPIAMFSLTFGVFGDRYGRKKMLVIGSLLMLAGYLVSAAGGPVQQLWTGQALCGIGAAALFPSSLAIIIASTPRPADRAKGLAAWTTALSGGALVAPPLAGGAVEFGSFYWAFGAVAVLAAASALLTVLLTTDSSAPEGRSLDWPGQITIAGALLALLFGVIEGPGRGWGSTVVVTAFVLAAALLAAFIVVENRTERPMLRLDLFRIPAFAGAAVVAVVGMFGFLGGAYALSIRLGVIAHQTPLQAAVPFLVIQGVTPFVWPLLVRLLRRVGPRIMLVAGLLAIAAGWVWLDALPVASSTLLAMLPALLLLGFGFGLLVSAITAAAVNVVPIELAGMASGTTSVVRDLGQTLGPALIGSIALSQSASMLAPELATLPLPDAAQHAVDAVFAAGGPLAVATAPLGQASTVVGPIARQALEHGYGIGFQVSAAACVFAAIVAAVFIRKGQTVETR</sequence>
<evidence type="ECO:0000256" key="1">
    <source>
        <dbReference type="ARBA" id="ARBA00004651"/>
    </source>
</evidence>
<dbReference type="InterPro" id="IPR011701">
    <property type="entry name" value="MFS"/>
</dbReference>
<dbReference type="PROSITE" id="PS50850">
    <property type="entry name" value="MFS"/>
    <property type="match status" value="1"/>
</dbReference>
<feature type="transmembrane region" description="Helical" evidence="6">
    <location>
        <begin position="495"/>
        <end position="515"/>
    </location>
</feature>
<feature type="transmembrane region" description="Helical" evidence="6">
    <location>
        <begin position="317"/>
        <end position="339"/>
    </location>
</feature>
<feature type="transmembrane region" description="Helical" evidence="6">
    <location>
        <begin position="274"/>
        <end position="297"/>
    </location>
</feature>
<feature type="domain" description="Major facilitator superfamily (MFS) profile" evidence="7">
    <location>
        <begin position="27"/>
        <end position="519"/>
    </location>
</feature>
<dbReference type="Proteomes" id="UP000286716">
    <property type="component" value="Unassembled WGS sequence"/>
</dbReference>
<feature type="transmembrane region" description="Helical" evidence="6">
    <location>
        <begin position="213"/>
        <end position="233"/>
    </location>
</feature>
<evidence type="ECO:0000256" key="5">
    <source>
        <dbReference type="ARBA" id="ARBA00023136"/>
    </source>
</evidence>
<proteinExistence type="predicted"/>
<feature type="transmembrane region" description="Helical" evidence="6">
    <location>
        <begin position="374"/>
        <end position="401"/>
    </location>
</feature>
<organism evidence="8 9">
    <name type="scientific">Amycolatopsis balhimycina DSM 5908</name>
    <dbReference type="NCBI Taxonomy" id="1081091"/>
    <lineage>
        <taxon>Bacteria</taxon>
        <taxon>Bacillati</taxon>
        <taxon>Actinomycetota</taxon>
        <taxon>Actinomycetes</taxon>
        <taxon>Pseudonocardiales</taxon>
        <taxon>Pseudonocardiaceae</taxon>
        <taxon>Amycolatopsis</taxon>
    </lineage>
</organism>
<dbReference type="PANTHER" id="PTHR42718:SF9">
    <property type="entry name" value="MAJOR FACILITATOR SUPERFAMILY MULTIDRUG TRANSPORTER MFSC"/>
    <property type="match status" value="1"/>
</dbReference>
<accession>A0A428VX23</accession>
<feature type="transmembrane region" description="Helical" evidence="6">
    <location>
        <begin position="28"/>
        <end position="52"/>
    </location>
</feature>
<dbReference type="PANTHER" id="PTHR42718">
    <property type="entry name" value="MAJOR FACILITATOR SUPERFAMILY MULTIDRUG TRANSPORTER MFSC"/>
    <property type="match status" value="1"/>
</dbReference>
<dbReference type="InterPro" id="IPR036259">
    <property type="entry name" value="MFS_trans_sf"/>
</dbReference>
<dbReference type="Pfam" id="PF07690">
    <property type="entry name" value="MFS_1"/>
    <property type="match status" value="1"/>
</dbReference>
<reference evidence="8 9" key="1">
    <citation type="submission" date="2018-05" db="EMBL/GenBank/DDBJ databases">
        <title>Evolution of GPA BGCs.</title>
        <authorList>
            <person name="Waglechner N."/>
            <person name="Wright G.D."/>
        </authorList>
    </citation>
    <scope>NUCLEOTIDE SEQUENCE [LARGE SCALE GENOMIC DNA]</scope>
    <source>
        <strain evidence="8 9">DSM 5908</strain>
    </source>
</reference>
<feature type="transmembrane region" description="Helical" evidence="6">
    <location>
        <begin position="153"/>
        <end position="174"/>
    </location>
</feature>